<keyword evidence="2" id="KW-1185">Reference proteome</keyword>
<organism evidence="1 2">
    <name type="scientific">Pseudomonas wuhanensis</name>
    <dbReference type="NCBI Taxonomy" id="2954098"/>
    <lineage>
        <taxon>Bacteria</taxon>
        <taxon>Pseudomonadati</taxon>
        <taxon>Pseudomonadota</taxon>
        <taxon>Gammaproteobacteria</taxon>
        <taxon>Pseudomonadales</taxon>
        <taxon>Pseudomonadaceae</taxon>
        <taxon>Pseudomonas</taxon>
    </lineage>
</organism>
<name>A0ABY9GVK9_9PSED</name>
<accession>A0ABY9GVK9</accession>
<evidence type="ECO:0000313" key="2">
    <source>
        <dbReference type="Proteomes" id="UP001230768"/>
    </source>
</evidence>
<proteinExistence type="predicted"/>
<dbReference type="EMBL" id="CP117430">
    <property type="protein sequence ID" value="WLI19787.1"/>
    <property type="molecule type" value="Genomic_DNA"/>
</dbReference>
<gene>
    <name evidence="1" type="ORF">PSH88_07050</name>
</gene>
<evidence type="ECO:0000313" key="1">
    <source>
        <dbReference type="EMBL" id="WLI19787.1"/>
    </source>
</evidence>
<sequence length="144" mass="16293">MFITNRQAEVKGSQALLEPGHQGWHFVQQHLMSPWFHTTIVRCEDGLEIHDVVFVDSLQALTSILELTEAGVQVRSVQLVSPGWLNGTGDWRMDTLLEVAQSQDGTSLRYTLHDGRHFYFPEAQPDASEKYSVLVFPTRENDGP</sequence>
<reference evidence="1 2" key="1">
    <citation type="submission" date="2023-02" db="EMBL/GenBank/DDBJ databases">
        <title>Evolution of Hrp T3SS in non-pathogenic Pseudomonas fluorescens.</title>
        <authorList>
            <person name="Liao K."/>
            <person name="Wei H."/>
            <person name="Gu Y."/>
        </authorList>
    </citation>
    <scope>NUCLEOTIDE SEQUENCE [LARGE SCALE GENOMIC DNA]</scope>
    <source>
        <strain evidence="1 2">FP607</strain>
    </source>
</reference>
<dbReference type="RefSeq" id="WP_305425523.1">
    <property type="nucleotide sequence ID" value="NZ_CP117430.1"/>
</dbReference>
<dbReference type="Proteomes" id="UP001230768">
    <property type="component" value="Chromosome"/>
</dbReference>
<protein>
    <submittedName>
        <fullName evidence="1">Uncharacterized protein</fullName>
    </submittedName>
</protein>